<evidence type="ECO:0000256" key="1">
    <source>
        <dbReference type="SAM" id="MobiDB-lite"/>
    </source>
</evidence>
<evidence type="ECO:0000313" key="3">
    <source>
        <dbReference type="EMBL" id="TXD44534.1"/>
    </source>
</evidence>
<proteinExistence type="predicted"/>
<sequence length="679" mass="75256">MHRTHLLWPLALTALLAACSEPADTETPDADLADTSEDAGPDTDGDTTPDPLPTARTTDCDALMPSYCTLPWPSNLYLKEDASRPTGYTLDFGAESLPESRDGHIDPAAYRRLDGYGLGTPITVLFPGIDTSQMPAEDSIERSLEDDDRQILLLRVTDEGVEHVPFWAELDSKATSPETQVLFIRPAVILELNSHYIVAMRNLQTTDGQPFEPSEAFEAYRSGEAAEDPELAWRQPRFDRLFEILEDEGVDHDELTLAWDFHTGSSESLHGDVRAMVTDALSAIEETPVQFTVDRLVENTPEEHPHIALDILGTFTVPSFVTRSERAPARGFLLNRTPEGDITQDGTLEATYWLRIPHSALDGTPHGLVTYGHGMLGSGEEITYGSNDTAKIANENNLIFFATSFSGFSSDDIPLAGFALQHATYFEELVDRMHQGIVNYAVLTRAMREGLSEIDELQPYDITVNPDEHYYMGISQGGIFGATFLALTPDIERGHLGVPGINYAMLMERSVNFGTYFAFLNLGYPDRVDQGLAIAAIQLLWDTIDPISYMRHINHAPFFESDKRALLAPAKGDYQVAVVTNEIVARTDIGIPLLDNYDVDRQPYAVPTTPYPHEGSGVVLYDFGNPWPAIGPQPPEDELGDPHGLPRRLEEHQQQMIEFFRTGTIVDVCQNAPCVFPRD</sequence>
<dbReference type="OrthoDB" id="5377249at2"/>
<protein>
    <submittedName>
        <fullName evidence="3">Uncharacterized protein</fullName>
    </submittedName>
</protein>
<dbReference type="Proteomes" id="UP000321046">
    <property type="component" value="Unassembled WGS sequence"/>
</dbReference>
<name>A0A5C6XMD9_9DELT</name>
<accession>A0A5C6XMD9</accession>
<dbReference type="InterPro" id="IPR029058">
    <property type="entry name" value="AB_hydrolase_fold"/>
</dbReference>
<feature type="compositionally biased region" description="Acidic residues" evidence="1">
    <location>
        <begin position="23"/>
        <end position="47"/>
    </location>
</feature>
<dbReference type="PROSITE" id="PS51257">
    <property type="entry name" value="PROKAR_LIPOPROTEIN"/>
    <property type="match status" value="1"/>
</dbReference>
<dbReference type="EMBL" id="VOSL01000002">
    <property type="protein sequence ID" value="TXD44534.1"/>
    <property type="molecule type" value="Genomic_DNA"/>
</dbReference>
<dbReference type="RefSeq" id="WP_146972027.1">
    <property type="nucleotide sequence ID" value="NZ_VOSL01000002.1"/>
</dbReference>
<keyword evidence="2" id="KW-0732">Signal</keyword>
<reference evidence="3 4" key="1">
    <citation type="submission" date="2019-08" db="EMBL/GenBank/DDBJ databases">
        <title>Bradymonadales sp. TMQ2.</title>
        <authorList>
            <person name="Liang Q."/>
        </authorList>
    </citation>
    <scope>NUCLEOTIDE SEQUENCE [LARGE SCALE GENOMIC DNA]</scope>
    <source>
        <strain evidence="3 4">TMQ2</strain>
    </source>
</reference>
<dbReference type="SUPFAM" id="SSF53474">
    <property type="entry name" value="alpha/beta-Hydrolases"/>
    <property type="match status" value="1"/>
</dbReference>
<gene>
    <name evidence="3" type="ORF">FRC96_00180</name>
</gene>
<feature type="region of interest" description="Disordered" evidence="1">
    <location>
        <begin position="22"/>
        <end position="58"/>
    </location>
</feature>
<comment type="caution">
    <text evidence="3">The sequence shown here is derived from an EMBL/GenBank/DDBJ whole genome shotgun (WGS) entry which is preliminary data.</text>
</comment>
<dbReference type="AlphaFoldDB" id="A0A5C6XMD9"/>
<dbReference type="Gene3D" id="3.40.50.1820">
    <property type="entry name" value="alpha/beta hydrolase"/>
    <property type="match status" value="1"/>
</dbReference>
<evidence type="ECO:0000313" key="4">
    <source>
        <dbReference type="Proteomes" id="UP000321046"/>
    </source>
</evidence>
<evidence type="ECO:0000256" key="2">
    <source>
        <dbReference type="SAM" id="SignalP"/>
    </source>
</evidence>
<organism evidence="3 4">
    <name type="scientific">Lujinxingia vulgaris</name>
    <dbReference type="NCBI Taxonomy" id="2600176"/>
    <lineage>
        <taxon>Bacteria</taxon>
        <taxon>Deltaproteobacteria</taxon>
        <taxon>Bradymonadales</taxon>
        <taxon>Lujinxingiaceae</taxon>
        <taxon>Lujinxingia</taxon>
    </lineage>
</organism>
<feature type="chain" id="PRO_5022843739" evidence="2">
    <location>
        <begin position="26"/>
        <end position="679"/>
    </location>
</feature>
<feature type="signal peptide" evidence="2">
    <location>
        <begin position="1"/>
        <end position="25"/>
    </location>
</feature>